<gene>
    <name evidence="1" type="ORF">ACFFTP_06765</name>
</gene>
<accession>A0ABV5QK73</accession>
<keyword evidence="2" id="KW-1185">Reference proteome</keyword>
<dbReference type="Pfam" id="PF19859">
    <property type="entry name" value="DUF6333"/>
    <property type="match status" value="1"/>
</dbReference>
<evidence type="ECO:0000313" key="1">
    <source>
        <dbReference type="EMBL" id="MFB9553902.1"/>
    </source>
</evidence>
<dbReference type="RefSeq" id="WP_345489682.1">
    <property type="nucleotide sequence ID" value="NZ_BAAAWU010000001.1"/>
</dbReference>
<dbReference type="EMBL" id="JBHMCT010000006">
    <property type="protein sequence ID" value="MFB9553902.1"/>
    <property type="molecule type" value="Genomic_DNA"/>
</dbReference>
<name>A0ABV5QK73_9ACTN</name>
<dbReference type="Proteomes" id="UP001589716">
    <property type="component" value="Unassembled WGS sequence"/>
</dbReference>
<comment type="caution">
    <text evidence="1">The sequence shown here is derived from an EMBL/GenBank/DDBJ whole genome shotgun (WGS) entry which is preliminary data.</text>
</comment>
<evidence type="ECO:0000313" key="2">
    <source>
        <dbReference type="Proteomes" id="UP001589716"/>
    </source>
</evidence>
<protein>
    <submittedName>
        <fullName evidence="1">DUF6333 family protein</fullName>
    </submittedName>
</protein>
<proteinExistence type="predicted"/>
<organism evidence="1 2">
    <name type="scientific">Streptomyces roseoviridis</name>
    <dbReference type="NCBI Taxonomy" id="67361"/>
    <lineage>
        <taxon>Bacteria</taxon>
        <taxon>Bacillati</taxon>
        <taxon>Actinomycetota</taxon>
        <taxon>Actinomycetes</taxon>
        <taxon>Kitasatosporales</taxon>
        <taxon>Streptomycetaceae</taxon>
        <taxon>Streptomyces</taxon>
    </lineage>
</organism>
<sequence length="242" mass="26639">MTDLTDHWTSPPDRMVHGALGRCDLTILLPPFTVDSGGFPANDPARARELALAFGTVEEVLEELEPRGAIEAPPYPAERADLDVVLAGAWGHVLGISDLALADDGNDEPLLYEARKLRERFPDARIFGRVSFDPGDSHTEDLVWLPDGTLFHASGWPGSDPWELTGDPYEVTAALGITEEMLEDADLDLDAEPEEVEWADLVSLALGDADPWALPQPRVSAFRVRHTASYTRRMEELFLPDV</sequence>
<reference evidence="1 2" key="1">
    <citation type="submission" date="2024-09" db="EMBL/GenBank/DDBJ databases">
        <authorList>
            <person name="Sun Q."/>
            <person name="Mori K."/>
        </authorList>
    </citation>
    <scope>NUCLEOTIDE SEQUENCE [LARGE SCALE GENOMIC DNA]</scope>
    <source>
        <strain evidence="1 2">JCM 4414</strain>
    </source>
</reference>